<dbReference type="VEuPathDB" id="FungiDB:TRICI_002501"/>
<dbReference type="AlphaFoldDB" id="A0A642VBZ4"/>
<dbReference type="Proteomes" id="UP000761534">
    <property type="component" value="Unassembled WGS sequence"/>
</dbReference>
<sequence length="90" mass="9745">MEQTFVLIFIRGLQNSNLETEVHKQKTEGSLGAMKQEVTAILPLNPAYNVAASSSENVAAAFAVGNNSLLHGIQGAACYSRPRNVFKPRQ</sequence>
<proteinExistence type="predicted"/>
<protein>
    <submittedName>
        <fullName evidence="1">Uncharacterized protein</fullName>
    </submittedName>
</protein>
<accession>A0A642VBZ4</accession>
<gene>
    <name evidence="1" type="ORF">TRICI_002501</name>
</gene>
<evidence type="ECO:0000313" key="1">
    <source>
        <dbReference type="EMBL" id="KAA8915352.1"/>
    </source>
</evidence>
<reference evidence="1" key="1">
    <citation type="journal article" date="2019" name="G3 (Bethesda)">
        <title>Genome Assemblies of Two Rare Opportunistic Yeast Pathogens: Diutina rugosa (syn. Candida rugosa) and Trichomonascus ciferrii (syn. Candida ciferrii).</title>
        <authorList>
            <person name="Mixao V."/>
            <person name="Saus E."/>
            <person name="Hansen A.P."/>
            <person name="Lass-Florl C."/>
            <person name="Gabaldon T."/>
        </authorList>
    </citation>
    <scope>NUCLEOTIDE SEQUENCE</scope>
    <source>
        <strain evidence="1">CBS 4856</strain>
    </source>
</reference>
<name>A0A642VBZ4_9ASCO</name>
<organism evidence="1 2">
    <name type="scientific">Trichomonascus ciferrii</name>
    <dbReference type="NCBI Taxonomy" id="44093"/>
    <lineage>
        <taxon>Eukaryota</taxon>
        <taxon>Fungi</taxon>
        <taxon>Dikarya</taxon>
        <taxon>Ascomycota</taxon>
        <taxon>Saccharomycotina</taxon>
        <taxon>Dipodascomycetes</taxon>
        <taxon>Dipodascales</taxon>
        <taxon>Trichomonascaceae</taxon>
        <taxon>Trichomonascus</taxon>
        <taxon>Trichomonascus ciferrii complex</taxon>
    </lineage>
</organism>
<evidence type="ECO:0000313" key="2">
    <source>
        <dbReference type="Proteomes" id="UP000761534"/>
    </source>
</evidence>
<comment type="caution">
    <text evidence="1">The sequence shown here is derived from an EMBL/GenBank/DDBJ whole genome shotgun (WGS) entry which is preliminary data.</text>
</comment>
<dbReference type="EMBL" id="SWFS01000171">
    <property type="protein sequence ID" value="KAA8915352.1"/>
    <property type="molecule type" value="Genomic_DNA"/>
</dbReference>
<keyword evidence="2" id="KW-1185">Reference proteome</keyword>